<dbReference type="CDD" id="cd02423">
    <property type="entry name" value="Peptidase_C39G"/>
    <property type="match status" value="1"/>
</dbReference>
<proteinExistence type="predicted"/>
<dbReference type="Pfam" id="PF03412">
    <property type="entry name" value="Peptidase_C39"/>
    <property type="match status" value="1"/>
</dbReference>
<evidence type="ECO:0000313" key="4">
    <source>
        <dbReference type="Proteomes" id="UP001065265"/>
    </source>
</evidence>
<evidence type="ECO:0000313" key="3">
    <source>
        <dbReference type="EMBL" id="UVI38915.1"/>
    </source>
</evidence>
<evidence type="ECO:0000256" key="1">
    <source>
        <dbReference type="SAM" id="SignalP"/>
    </source>
</evidence>
<dbReference type="EMBL" id="CP092471">
    <property type="protein sequence ID" value="UVI38915.1"/>
    <property type="molecule type" value="Genomic_DNA"/>
</dbReference>
<feature type="chain" id="PRO_5046840332" evidence="1">
    <location>
        <begin position="20"/>
        <end position="239"/>
    </location>
</feature>
<evidence type="ECO:0000259" key="2">
    <source>
        <dbReference type="PROSITE" id="PS50990"/>
    </source>
</evidence>
<name>A0ABY5SXM5_9SPHN</name>
<sequence length="239" mass="26118">MSRIHVPWLLASLAGTALCAGCAQDVSGISTFVGPGNPVGEFGIPVRSLDEGRFAGVVRQKYDFSCGSAALATLLRYHYDYAVREEIAFRGMWAEGDREQIRRVGFSLLDMKRWLGSRGIKAEGYKVGLEQVAETGLPGIALISVKNYKHFVVVKGFRGNEVLLGDPSVGITTMGREEFAEAWNGIYFVLTDDRERARAAFGTDAQWASYTRAPIGGEFSDPVSQQTLMLSAPFYGDIS</sequence>
<accession>A0ABY5SXM5</accession>
<keyword evidence="4" id="KW-1185">Reference proteome</keyword>
<feature type="domain" description="Peptidase C39" evidence="2">
    <location>
        <begin position="60"/>
        <end position="190"/>
    </location>
</feature>
<organism evidence="3 4">
    <name type="scientific">Qipengyuania spongiae</name>
    <dbReference type="NCBI Taxonomy" id="2909673"/>
    <lineage>
        <taxon>Bacteria</taxon>
        <taxon>Pseudomonadati</taxon>
        <taxon>Pseudomonadota</taxon>
        <taxon>Alphaproteobacteria</taxon>
        <taxon>Sphingomonadales</taxon>
        <taxon>Erythrobacteraceae</taxon>
        <taxon>Qipengyuania</taxon>
    </lineage>
</organism>
<dbReference type="RefSeq" id="WP_265558097.1">
    <property type="nucleotide sequence ID" value="NZ_CP092471.1"/>
</dbReference>
<protein>
    <submittedName>
        <fullName evidence="3">C39 family peptidase</fullName>
    </submittedName>
</protein>
<reference evidence="3" key="1">
    <citation type="submission" date="2022-02" db="EMBL/GenBank/DDBJ databases">
        <title>Qipengyuania spongiae sp. nov., isolated from marine sponge.</title>
        <authorList>
            <person name="Li Z."/>
            <person name="Zhang M."/>
        </authorList>
    </citation>
    <scope>NUCLEOTIDE SEQUENCE</scope>
    <source>
        <strain evidence="3">PHS-Z21</strain>
    </source>
</reference>
<dbReference type="InterPro" id="IPR005074">
    <property type="entry name" value="Peptidase_C39"/>
</dbReference>
<dbReference type="PROSITE" id="PS50990">
    <property type="entry name" value="PEPTIDASE_C39"/>
    <property type="match status" value="1"/>
</dbReference>
<gene>
    <name evidence="3" type="ORF">L1F33_11800</name>
</gene>
<feature type="signal peptide" evidence="1">
    <location>
        <begin position="1"/>
        <end position="19"/>
    </location>
</feature>
<keyword evidence="1" id="KW-0732">Signal</keyword>
<dbReference type="Gene3D" id="3.90.70.10">
    <property type="entry name" value="Cysteine proteinases"/>
    <property type="match status" value="1"/>
</dbReference>
<dbReference type="Proteomes" id="UP001065265">
    <property type="component" value="Chromosome"/>
</dbReference>